<dbReference type="EMBL" id="RJVU01057857">
    <property type="protein sequence ID" value="ROK15688.1"/>
    <property type="molecule type" value="Genomic_DNA"/>
</dbReference>
<evidence type="ECO:0000256" key="9">
    <source>
        <dbReference type="ARBA" id="ARBA00023128"/>
    </source>
</evidence>
<dbReference type="Gene3D" id="1.25.40.10">
    <property type="entry name" value="Tetratricopeptide repeat domain"/>
    <property type="match status" value="4"/>
</dbReference>
<evidence type="ECO:0000256" key="1">
    <source>
        <dbReference type="ARBA" id="ARBA00004123"/>
    </source>
</evidence>
<evidence type="ECO:0000256" key="13">
    <source>
        <dbReference type="PROSITE-ProRule" id="PRU00708"/>
    </source>
</evidence>
<dbReference type="FunFam" id="1.25.40.10:FF:000428">
    <property type="entry name" value="Leucine-rich PPR motif-containing protein, mitochondrial"/>
    <property type="match status" value="1"/>
</dbReference>
<dbReference type="Pfam" id="PF17177">
    <property type="entry name" value="PPR_long"/>
    <property type="match status" value="1"/>
</dbReference>
<dbReference type="PROSITE" id="PS51375">
    <property type="entry name" value="PPR"/>
    <property type="match status" value="4"/>
</dbReference>
<dbReference type="PANTHER" id="PTHR46669:SF1">
    <property type="entry name" value="LEUCINE-RICH PPR MOTIF-CONTAINING PROTEIN, MITOCHONDRIAL"/>
    <property type="match status" value="1"/>
</dbReference>
<dbReference type="GO" id="GO:0005634">
    <property type="term" value="C:nucleus"/>
    <property type="evidence" value="ECO:0007669"/>
    <property type="project" value="UniProtKB-SubCell"/>
</dbReference>
<dbReference type="PANTHER" id="PTHR46669">
    <property type="entry name" value="LEUCINE-RICH PPR MOTIF-CONTAINING PROTEIN, MITOCHONDRIAL"/>
    <property type="match status" value="1"/>
</dbReference>
<feature type="repeat" description="PPR" evidence="13">
    <location>
        <begin position="1572"/>
        <end position="1606"/>
    </location>
</feature>
<dbReference type="GO" id="GO:0005739">
    <property type="term" value="C:mitochondrion"/>
    <property type="evidence" value="ECO:0007669"/>
    <property type="project" value="UniProtKB-SubCell"/>
</dbReference>
<dbReference type="GO" id="GO:0003677">
    <property type="term" value="F:DNA binding"/>
    <property type="evidence" value="ECO:0007669"/>
    <property type="project" value="UniProtKB-KW"/>
</dbReference>
<keyword evidence="10" id="KW-0804">Transcription</keyword>
<dbReference type="GO" id="GO:0003730">
    <property type="term" value="F:mRNA 3'-UTR binding"/>
    <property type="evidence" value="ECO:0007669"/>
    <property type="project" value="TreeGrafter"/>
</dbReference>
<dbReference type="NCBIfam" id="TIGR00756">
    <property type="entry name" value="PPR"/>
    <property type="match status" value="2"/>
</dbReference>
<keyword evidence="3" id="KW-0813">Transport</keyword>
<keyword evidence="8" id="KW-0238">DNA-binding</keyword>
<dbReference type="InterPro" id="IPR033443">
    <property type="entry name" value="PROP1-like_PPR_dom"/>
</dbReference>
<keyword evidence="17" id="KW-1185">Reference proteome</keyword>
<comment type="caution">
    <text evidence="16">The sequence shown here is derived from an EMBL/GenBank/DDBJ whole genome shotgun (WGS) entry which is preliminary data.</text>
</comment>
<evidence type="ECO:0000256" key="6">
    <source>
        <dbReference type="ARBA" id="ARBA00022946"/>
    </source>
</evidence>
<evidence type="ECO:0000256" key="12">
    <source>
        <dbReference type="ARBA" id="ARBA00069602"/>
    </source>
</evidence>
<feature type="region of interest" description="Disordered" evidence="14">
    <location>
        <begin position="1660"/>
        <end position="1680"/>
    </location>
</feature>
<feature type="repeat" description="PPR" evidence="13">
    <location>
        <begin position="743"/>
        <end position="777"/>
    </location>
</feature>
<dbReference type="Pfam" id="PF01535">
    <property type="entry name" value="PPR"/>
    <property type="match status" value="2"/>
</dbReference>
<evidence type="ECO:0000313" key="17">
    <source>
        <dbReference type="Proteomes" id="UP000281406"/>
    </source>
</evidence>
<evidence type="ECO:0000256" key="8">
    <source>
        <dbReference type="ARBA" id="ARBA00023125"/>
    </source>
</evidence>
<feature type="repeat" description="PPR" evidence="13">
    <location>
        <begin position="210"/>
        <end position="244"/>
    </location>
</feature>
<dbReference type="OrthoDB" id="185373at2759"/>
<evidence type="ECO:0000256" key="3">
    <source>
        <dbReference type="ARBA" id="ARBA00022448"/>
    </source>
</evidence>
<dbReference type="InterPro" id="IPR033490">
    <property type="entry name" value="LRP130"/>
</dbReference>
<dbReference type="SUPFAM" id="SSF48452">
    <property type="entry name" value="TPR-like"/>
    <property type="match status" value="1"/>
</dbReference>
<proteinExistence type="predicted"/>
<dbReference type="InterPro" id="IPR011990">
    <property type="entry name" value="TPR-like_helical_dom_sf"/>
</dbReference>
<dbReference type="GO" id="GO:0070129">
    <property type="term" value="P:regulation of mitochondrial translation"/>
    <property type="evidence" value="ECO:0007669"/>
    <property type="project" value="TreeGrafter"/>
</dbReference>
<evidence type="ECO:0000256" key="11">
    <source>
        <dbReference type="ARBA" id="ARBA00023242"/>
    </source>
</evidence>
<reference evidence="16 17" key="1">
    <citation type="submission" date="2018-10" db="EMBL/GenBank/DDBJ databases">
        <title>Genome assembly for a Yunnan-Guizhou Plateau 3E fish, Anabarilius grahami (Regan), and its evolutionary and genetic applications.</title>
        <authorList>
            <person name="Jiang W."/>
        </authorList>
    </citation>
    <scope>NUCLEOTIDE SEQUENCE [LARGE SCALE GENOMIC DNA]</scope>
    <source>
        <strain evidence="16">AG-KIZ</strain>
        <tissue evidence="16">Muscle</tissue>
    </source>
</reference>
<feature type="domain" description="PROP1-like PPR" evidence="15">
    <location>
        <begin position="237"/>
        <end position="345"/>
    </location>
</feature>
<evidence type="ECO:0000256" key="2">
    <source>
        <dbReference type="ARBA" id="ARBA00004173"/>
    </source>
</evidence>
<organism evidence="16 17">
    <name type="scientific">Anabarilius grahami</name>
    <name type="common">Kanglang fish</name>
    <name type="synonym">Barilius grahami</name>
    <dbReference type="NCBI Taxonomy" id="495550"/>
    <lineage>
        <taxon>Eukaryota</taxon>
        <taxon>Metazoa</taxon>
        <taxon>Chordata</taxon>
        <taxon>Craniata</taxon>
        <taxon>Vertebrata</taxon>
        <taxon>Euteleostomi</taxon>
        <taxon>Actinopterygii</taxon>
        <taxon>Neopterygii</taxon>
        <taxon>Teleostei</taxon>
        <taxon>Ostariophysi</taxon>
        <taxon>Cypriniformes</taxon>
        <taxon>Xenocyprididae</taxon>
        <taxon>Xenocypridinae</taxon>
        <taxon>Xenocypridinae incertae sedis</taxon>
        <taxon>Anabarilius</taxon>
    </lineage>
</organism>
<evidence type="ECO:0000256" key="5">
    <source>
        <dbReference type="ARBA" id="ARBA00022884"/>
    </source>
</evidence>
<evidence type="ECO:0000256" key="14">
    <source>
        <dbReference type="SAM" id="MobiDB-lite"/>
    </source>
</evidence>
<evidence type="ECO:0000256" key="4">
    <source>
        <dbReference type="ARBA" id="ARBA00022737"/>
    </source>
</evidence>
<protein>
    <recommendedName>
        <fullName evidence="12">Leucine-rich PPR motif-containing protein, mitochondrial</fullName>
    </recommendedName>
</protein>
<accession>A0A3N0XXY3</accession>
<evidence type="ECO:0000313" key="16">
    <source>
        <dbReference type="EMBL" id="ROK15688.1"/>
    </source>
</evidence>
<keyword evidence="5" id="KW-0694">RNA-binding</keyword>
<dbReference type="Pfam" id="PF13812">
    <property type="entry name" value="PPR_3"/>
    <property type="match status" value="1"/>
</dbReference>
<keyword evidence="9" id="KW-0496">Mitochondrion</keyword>
<keyword evidence="11" id="KW-0539">Nucleus</keyword>
<evidence type="ECO:0000259" key="15">
    <source>
        <dbReference type="Pfam" id="PF17177"/>
    </source>
</evidence>
<name>A0A3N0XXY3_ANAGA</name>
<gene>
    <name evidence="16" type="ORF">DPX16_9992</name>
</gene>
<evidence type="ECO:0000256" key="7">
    <source>
        <dbReference type="ARBA" id="ARBA00023015"/>
    </source>
</evidence>
<dbReference type="InterPro" id="IPR002885">
    <property type="entry name" value="PPR_rpt"/>
</dbReference>
<keyword evidence="4" id="KW-0677">Repeat</keyword>
<keyword evidence="7" id="KW-0805">Transcription regulation</keyword>
<comment type="subcellular location">
    <subcellularLocation>
        <location evidence="2">Mitochondrion</location>
    </subcellularLocation>
    <subcellularLocation>
        <location evidence="1">Nucleus</location>
    </subcellularLocation>
</comment>
<evidence type="ECO:0000256" key="10">
    <source>
        <dbReference type="ARBA" id="ARBA00023163"/>
    </source>
</evidence>
<dbReference type="Proteomes" id="UP000281406">
    <property type="component" value="Unassembled WGS sequence"/>
</dbReference>
<feature type="repeat" description="PPR" evidence="13">
    <location>
        <begin position="245"/>
        <end position="279"/>
    </location>
</feature>
<sequence>MAALLRSARFLKYSSASLFQGIGNSRHAPVAGRLYSGAVVTPHIGFCVRQTVPGRLNVNRLALPCVSCRQYGVVPEQRDLVKDDPSVAVRSKQAQQFDWALAKLDSSVRRTGRVTKTLLLRIFHDMCRTGYPSGNQALLLLRSCGSLLPEVPLTERTELAKRIWDKLQELGVTYDVSHYNALLKTYLQNEFKFSPTDFLAKMEAANVQPNRVTYQRLIAAYCEDGDIEGASTILGFMKSKDLPITEAVFNSLVTGHARAGDMDSAEGILSVMKGAGIEPGPDTYLSLLNVYAEKGDIAKIKQTLETMENTDINLMDRDLMQVVFSLTKAGHQQYVPEIVERMRHERGYVPDAMNLCLSLITHGHEETAYSVLKSFTGLLVESQTNDSPDLGNFFLRHCVNMDKSVEKVAGFCKDLKDSGLHSSPLQFTLQCALEAKKTSMAVELMRRMKEEGLPLRSHYFWPLFTHHQKDKNIPGIMEALRGMQDLDVPADVDTFSNYILPSFPSVNSARTSFKEAGIDMDTDSMIAAELRTEAARGNFAGLLSLMSSPALPAIDLSAFRSSLISGFRGFHDVEIMAKSFCECLSSRCTGAGLRAGVRAGGSDGDENVAYFLYNLIDSMNEGEVQSKEEKLREYFSLLKNMNINISLNIFRGIRNILESYHVPELVKDVLALVDKKENGLATDVPLLRGLEGRYSFLEKTLAELKAEGKPASSTLKKIIAILCTEEKLDQALELKYEYEADMTPAAYAMLINLCCRHDNAEEALKLKRELARKDSEVALDAQKYVALVRVLSKHGKLEESYLVRVRLRARVRSETPVYPQGDINQPLSEFHGGFLHAHSEPVAISPPVCARSLSFTLTHLSAPACLHHRRNPIRLKIMTRGTVAHWLPRLLMALFLFETFSPPVVPSCVSFPPRVLTFVTEFIKRCCRAAVEVDPRPSARWEHRPVKSLHYGSGAAAYPRPEPAEFTPGTRRTPIISRHAFAGNREKKPTIVGASVIVVSFRNASKAIDMLKEMKEKDVSLRDSTISFLTLTMNTAAMKGEADTIRRLQETIFTLGLAKPSNNLCSPLVTCYLESGNFAGAFEAVVECHKQYNQMPKIHDLICSLVEKGDAAQLQKVMEFLSQERGEMMMLYDLYFAFLQTGRYKEARKIIETPGLRARATRLQWFAEKCISAQQMEPLQNMVDMTVKLFECDRDDMYHYLLRLCKETNDWRKAEATWMKMQEENLAPRERTLRLLADILKNNNQEVPFEVPEVWFEEVKGHPETFLEEESGLRASPRKRVTASPSKEATVEDYKLKVLSLCKKGKVQEAFAILKEADSRNMVLGPAAYDTLIKALLAKGDIEDAIVVKNIAADHIPRFSLSDIANNLLIISQVKRCQMKDAMEIFKGMLQADQVPSQLAITRLVQGLASEGNTQDIQGVEALVKASGSVKLSSMLFFNNTALAHIKNGDIDSAVELLESVYTQNTENQNTCISFVFRKVLDANNDAALDKLSAMAERLCNHFASYRAATDLFLIYLDTGRTEEAKFLQQRCAAVNEQKDVMFTYMLRAAQQPGQADKIKTLTELIPDFTEKENIYSHLIKCYCLDKDLSSAKALYERMQAEGVTANELTLKRLALLYREAGETLPFQEPPWSSFSCSCLSQREVDGCFLFGQEAQERWRRPEDLFKPNSDGTVKDDERP</sequence>
<keyword evidence="6" id="KW-0809">Transit peptide</keyword>